<gene>
    <name evidence="9" type="primary">cbiM</name>
    <name evidence="9" type="ORF">DWY77_09450</name>
</gene>
<dbReference type="EMBL" id="QRTP01000027">
    <property type="protein sequence ID" value="RGQ80006.1"/>
    <property type="molecule type" value="Genomic_DNA"/>
</dbReference>
<feature type="transmembrane region" description="Helical" evidence="7">
    <location>
        <begin position="299"/>
        <end position="320"/>
    </location>
</feature>
<evidence type="ECO:0000259" key="8">
    <source>
        <dbReference type="Pfam" id="PF13190"/>
    </source>
</evidence>
<feature type="transmembrane region" description="Helical" evidence="7">
    <location>
        <begin position="40"/>
        <end position="60"/>
    </location>
</feature>
<sequence length="342" mass="37265">MHIPDNYLSPSTCATLFVAMTPIWYYSIRKINKTLSADKIPLIGIGGAFAFILMMFNLPIPDGTTAHAVGGTLIALLLGPYAACIAISVALFIQAIIFGDGGILSFGANCFNIAFILPFTGFFIYKILNKIHLSPFYHKCTIFLSAYISINLAAFFTALELGIQPLLFVDNLGQPLYCPYPLWISIPAMALSHLTIAGIAEGLFTLSLYLFILKTSPNIIYDSQQIKLNSIFSLLAFLIIISPLGLIAEGTAWGEWAPEEILNDTSSGVPLGFIPEKLLNGFNYEAFFPDYTMSGATDILAYIASAIIGVALLIIIFKILGSIIYAKKTITLIILLKFLNGF</sequence>
<dbReference type="Gene3D" id="1.10.1760.20">
    <property type="match status" value="1"/>
</dbReference>
<keyword evidence="5 7" id="KW-1133">Transmembrane helix</keyword>
<dbReference type="InterPro" id="IPR025937">
    <property type="entry name" value="PDGLE_dom"/>
</dbReference>
<keyword evidence="6 7" id="KW-0472">Membrane</keyword>
<dbReference type="GO" id="GO:0005886">
    <property type="term" value="C:plasma membrane"/>
    <property type="evidence" value="ECO:0007669"/>
    <property type="project" value="UniProtKB-SubCell"/>
</dbReference>
<keyword evidence="3" id="KW-1003">Cell membrane</keyword>
<feature type="transmembrane region" description="Helical" evidence="7">
    <location>
        <begin position="72"/>
        <end position="97"/>
    </location>
</feature>
<proteinExistence type="predicted"/>
<organism evidence="9 10">
    <name type="scientific">Megamonas rupellensis</name>
    <dbReference type="NCBI Taxonomy" id="491921"/>
    <lineage>
        <taxon>Bacteria</taxon>
        <taxon>Bacillati</taxon>
        <taxon>Bacillota</taxon>
        <taxon>Negativicutes</taxon>
        <taxon>Selenomonadales</taxon>
        <taxon>Selenomonadaceae</taxon>
        <taxon>Megamonas</taxon>
    </lineage>
</organism>
<reference evidence="9 10" key="1">
    <citation type="submission" date="2018-08" db="EMBL/GenBank/DDBJ databases">
        <title>A genome reference for cultivated species of the human gut microbiota.</title>
        <authorList>
            <person name="Zou Y."/>
            <person name="Xue W."/>
            <person name="Luo G."/>
        </authorList>
    </citation>
    <scope>NUCLEOTIDE SEQUENCE [LARGE SCALE GENOMIC DNA]</scope>
    <source>
        <strain evidence="9 10">AF27-12</strain>
    </source>
</reference>
<dbReference type="NCBIfam" id="NF008873">
    <property type="entry name" value="PRK11909.1"/>
    <property type="match status" value="1"/>
</dbReference>
<dbReference type="GO" id="GO:0000041">
    <property type="term" value="P:transition metal ion transport"/>
    <property type="evidence" value="ECO:0007669"/>
    <property type="project" value="InterPro"/>
</dbReference>
<accession>A0A412CCQ6</accession>
<feature type="transmembrane region" description="Helical" evidence="7">
    <location>
        <begin position="103"/>
        <end position="128"/>
    </location>
</feature>
<keyword evidence="4 7" id="KW-0812">Transmembrane</keyword>
<evidence type="ECO:0000256" key="1">
    <source>
        <dbReference type="ARBA" id="ARBA00004651"/>
    </source>
</evidence>
<name>A0A412CCQ6_9FIRM</name>
<feature type="transmembrane region" description="Helical" evidence="7">
    <location>
        <begin position="7"/>
        <end position="28"/>
    </location>
</feature>
<dbReference type="PANTHER" id="PTHR34229">
    <property type="entry name" value="METAL TRANSPORT PROTEIN HI_1621-RELATED"/>
    <property type="match status" value="1"/>
</dbReference>
<dbReference type="Proteomes" id="UP000286147">
    <property type="component" value="Unassembled WGS sequence"/>
</dbReference>
<comment type="caution">
    <text evidence="9">The sequence shown here is derived from an EMBL/GenBank/DDBJ whole genome shotgun (WGS) entry which is preliminary data.</text>
</comment>
<feature type="transmembrane region" description="Helical" evidence="7">
    <location>
        <begin position="140"/>
        <end position="163"/>
    </location>
</feature>
<evidence type="ECO:0000256" key="5">
    <source>
        <dbReference type="ARBA" id="ARBA00022989"/>
    </source>
</evidence>
<protein>
    <submittedName>
        <fullName evidence="9">Cobalt transporter CbiM</fullName>
    </submittedName>
</protein>
<comment type="subcellular location">
    <subcellularLocation>
        <location evidence="1">Cell membrane</location>
        <topology evidence="1">Multi-pass membrane protein</topology>
    </subcellularLocation>
</comment>
<feature type="domain" description="PDGLE" evidence="8">
    <location>
        <begin position="231"/>
        <end position="324"/>
    </location>
</feature>
<dbReference type="Pfam" id="PF01891">
    <property type="entry name" value="CbiM"/>
    <property type="match status" value="1"/>
</dbReference>
<evidence type="ECO:0000313" key="10">
    <source>
        <dbReference type="Proteomes" id="UP000286147"/>
    </source>
</evidence>
<feature type="transmembrane region" description="Helical" evidence="7">
    <location>
        <begin position="183"/>
        <end position="211"/>
    </location>
</feature>
<evidence type="ECO:0000256" key="3">
    <source>
        <dbReference type="ARBA" id="ARBA00022475"/>
    </source>
</evidence>
<evidence type="ECO:0000256" key="4">
    <source>
        <dbReference type="ARBA" id="ARBA00022692"/>
    </source>
</evidence>
<feature type="transmembrane region" description="Helical" evidence="7">
    <location>
        <begin position="231"/>
        <end position="248"/>
    </location>
</feature>
<evidence type="ECO:0000313" key="9">
    <source>
        <dbReference type="EMBL" id="RGQ80006.1"/>
    </source>
</evidence>
<evidence type="ECO:0000256" key="6">
    <source>
        <dbReference type="ARBA" id="ARBA00023136"/>
    </source>
</evidence>
<dbReference type="Pfam" id="PF13190">
    <property type="entry name" value="PDGLE"/>
    <property type="match status" value="1"/>
</dbReference>
<dbReference type="InterPro" id="IPR002751">
    <property type="entry name" value="CbiM/NikMN"/>
</dbReference>
<dbReference type="NCBIfam" id="NF005598">
    <property type="entry name" value="PRK07331.1"/>
    <property type="match status" value="1"/>
</dbReference>
<dbReference type="RefSeq" id="WP_118036259.1">
    <property type="nucleotide sequence ID" value="NZ_QRTP01000027.1"/>
</dbReference>
<evidence type="ECO:0000256" key="7">
    <source>
        <dbReference type="SAM" id="Phobius"/>
    </source>
</evidence>
<keyword evidence="2" id="KW-0813">Transport</keyword>
<dbReference type="PANTHER" id="PTHR34229:SF1">
    <property type="entry name" value="METAL TRANSPORT PROTEIN HI_1621-RELATED"/>
    <property type="match status" value="1"/>
</dbReference>
<evidence type="ECO:0000256" key="2">
    <source>
        <dbReference type="ARBA" id="ARBA00022448"/>
    </source>
</evidence>
<dbReference type="AlphaFoldDB" id="A0A412CCQ6"/>